<sequence length="898" mass="103369">MQLNVVYHRPKQNWSYAYDHETVHIRLRTKRDDMERVTLAAADKYSFDETLNTIPMVKFTSDEFFDYWEASAKPPFRRLQYYFILQSGSITVYMTEKGFTEVKPEEPAGLFEFPFIHAIDVFSPPPWVKDAIFYQIFPDRFANGDPSLNPENVTPWGEEPTSTNVFGGDLQGIIDHLEHLVRLGVNAIYFTPLFEANSSHKYDTRNYMRVDPHFGNNNKLKELVAQCHARGIRVLLDAVFNQCGDSFEPFLDVKKNGAESRFANWFHIREFPLEVKGRIPNYDTLAFIPTMPKLNTEYSEVKEYLLGVARYWIDEIGIDGWRLDVANEVDHAFWRDFRKVVKKANPEAYILGDMGNDAIMWLQGDQFDATMNYPVTGAIVDFFARSLTDGKQFADAIGKQLGNYQRQVQEAAFNLLDSHDTARLLTICGGDKNRMRLAAVFQFTFTGAPCIYYGDEVGLDGGNEPECRKCMVWDENKQDLFLFAFYQGLITLRKQYASLRTGHLRFRYAQPGDCGLAYERWDDDSRFYVLMNAQELAGSITLPIPQGRWSDAITGEQMDISEEESTFHLPPFGYKILKLSARKYAPMLEDLERHFNDSVEDVRSLQSGWAGEVLSVRLHNQQRRLVVKTYGSAENGINHLQREWQALCFLQEAAYPVPEPIMRQSGEPAPYIVMQEINGDTFWNRYMQTSSSKRSALLSQFVQLFHRLHTLDIEIAGEGVTENSTAFFLENELDRMNRLLTEYGLTGFTSAMSWLQQERHKVINKALSVIHRDYHPWNVLIDINEQCFVIDLLWGIGDFRYDVAWTYTLMERGGFADFAEEVLAMYEEYNGAAVTNFEYFKVLATLGWLLNIAVSLKTGSSVNEARKHEFEDFVLPLVDKGLAFVQKATGITIYITPL</sequence>
<dbReference type="Pfam" id="PF00128">
    <property type="entry name" value="Alpha-amylase"/>
    <property type="match status" value="1"/>
</dbReference>
<keyword evidence="6" id="KW-1185">Reference proteome</keyword>
<dbReference type="PROSITE" id="PS50011">
    <property type="entry name" value="PROTEIN_KINASE_DOM"/>
    <property type="match status" value="1"/>
</dbReference>
<dbReference type="Gene3D" id="3.90.400.10">
    <property type="entry name" value="Oligo-1,6-glucosidase, Domain 2"/>
    <property type="match status" value="1"/>
</dbReference>
<dbReference type="InterPro" id="IPR017853">
    <property type="entry name" value="GH"/>
</dbReference>
<dbReference type="GO" id="GO:0005524">
    <property type="term" value="F:ATP binding"/>
    <property type="evidence" value="ECO:0007669"/>
    <property type="project" value="InterPro"/>
</dbReference>
<dbReference type="GO" id="GO:0004672">
    <property type="term" value="F:protein kinase activity"/>
    <property type="evidence" value="ECO:0007669"/>
    <property type="project" value="InterPro"/>
</dbReference>
<protein>
    <submittedName>
        <fullName evidence="5">Glycosidase</fullName>
    </submittedName>
</protein>
<comment type="similarity">
    <text evidence="1">Belongs to the glycosyl hydrolase 13 family.</text>
</comment>
<dbReference type="EMBL" id="FNBG01000012">
    <property type="protein sequence ID" value="SDF54446.1"/>
    <property type="molecule type" value="Genomic_DNA"/>
</dbReference>
<organism evidence="5 6">
    <name type="scientific">Fontibacillus panacisegetis</name>
    <dbReference type="NCBI Taxonomy" id="670482"/>
    <lineage>
        <taxon>Bacteria</taxon>
        <taxon>Bacillati</taxon>
        <taxon>Bacillota</taxon>
        <taxon>Bacilli</taxon>
        <taxon>Bacillales</taxon>
        <taxon>Paenibacillaceae</taxon>
        <taxon>Fontibacillus</taxon>
    </lineage>
</organism>
<dbReference type="InterPro" id="IPR011009">
    <property type="entry name" value="Kinase-like_dom_sf"/>
</dbReference>
<dbReference type="PANTHER" id="PTHR10357">
    <property type="entry name" value="ALPHA-AMYLASE FAMILY MEMBER"/>
    <property type="match status" value="1"/>
</dbReference>
<dbReference type="CDD" id="cd11338">
    <property type="entry name" value="AmyAc_CMD"/>
    <property type="match status" value="1"/>
</dbReference>
<dbReference type="RefSeq" id="WP_175471390.1">
    <property type="nucleotide sequence ID" value="NZ_FNBG01000012.1"/>
</dbReference>
<dbReference type="SUPFAM" id="SSF56112">
    <property type="entry name" value="Protein kinase-like (PK-like)"/>
    <property type="match status" value="1"/>
</dbReference>
<keyword evidence="3 5" id="KW-0326">Glycosidase</keyword>
<dbReference type="PANTHER" id="PTHR10357:SF210">
    <property type="entry name" value="MALTODEXTRIN GLUCOSIDASE"/>
    <property type="match status" value="1"/>
</dbReference>
<dbReference type="STRING" id="670482.SAMN04488542_112108"/>
<dbReference type="SUPFAM" id="SSF51445">
    <property type="entry name" value="(Trans)glycosidases"/>
    <property type="match status" value="1"/>
</dbReference>
<dbReference type="AlphaFoldDB" id="A0A1G7LYG7"/>
<dbReference type="SUPFAM" id="SSF51011">
    <property type="entry name" value="Glycosyl hydrolase domain"/>
    <property type="match status" value="1"/>
</dbReference>
<evidence type="ECO:0000313" key="5">
    <source>
        <dbReference type="EMBL" id="SDF54446.1"/>
    </source>
</evidence>
<feature type="domain" description="Protein kinase" evidence="4">
    <location>
        <begin position="599"/>
        <end position="898"/>
    </location>
</feature>
<accession>A0A1G7LYG7</accession>
<dbReference type="Gene3D" id="3.90.1200.10">
    <property type="match status" value="1"/>
</dbReference>
<dbReference type="Pfam" id="PF02903">
    <property type="entry name" value="Alpha-amylase_N"/>
    <property type="match status" value="1"/>
</dbReference>
<keyword evidence="2" id="KW-0378">Hydrolase</keyword>
<proteinExistence type="inferred from homology"/>
<dbReference type="GO" id="GO:0004553">
    <property type="term" value="F:hydrolase activity, hydrolyzing O-glycosyl compounds"/>
    <property type="evidence" value="ECO:0007669"/>
    <property type="project" value="InterPro"/>
</dbReference>
<dbReference type="InterPro" id="IPR004185">
    <property type="entry name" value="Glyco_hydro_13_lg-like_dom"/>
</dbReference>
<evidence type="ECO:0000256" key="2">
    <source>
        <dbReference type="ARBA" id="ARBA00022801"/>
    </source>
</evidence>
<dbReference type="InterPro" id="IPR000719">
    <property type="entry name" value="Prot_kinase_dom"/>
</dbReference>
<evidence type="ECO:0000313" key="6">
    <source>
        <dbReference type="Proteomes" id="UP000198972"/>
    </source>
</evidence>
<evidence type="ECO:0000259" key="4">
    <source>
        <dbReference type="PROSITE" id="PS50011"/>
    </source>
</evidence>
<dbReference type="InterPro" id="IPR002575">
    <property type="entry name" value="Aminoglycoside_PTrfase"/>
</dbReference>
<reference evidence="5 6" key="1">
    <citation type="submission" date="2016-10" db="EMBL/GenBank/DDBJ databases">
        <authorList>
            <person name="de Groot N.N."/>
        </authorList>
    </citation>
    <scope>NUCLEOTIDE SEQUENCE [LARGE SCALE GENOMIC DNA]</scope>
    <source>
        <strain evidence="5 6">DSM 28129</strain>
    </source>
</reference>
<dbReference type="SMART" id="SM00642">
    <property type="entry name" value="Aamy"/>
    <property type="match status" value="1"/>
</dbReference>
<dbReference type="Gene3D" id="2.60.40.10">
    <property type="entry name" value="Immunoglobulins"/>
    <property type="match status" value="1"/>
</dbReference>
<dbReference type="Pfam" id="PF16657">
    <property type="entry name" value="Malt_amylase_C"/>
    <property type="match status" value="1"/>
</dbReference>
<dbReference type="Gene3D" id="2.60.40.1180">
    <property type="entry name" value="Golgi alpha-mannosidase II"/>
    <property type="match status" value="1"/>
</dbReference>
<dbReference type="Proteomes" id="UP000198972">
    <property type="component" value="Unassembled WGS sequence"/>
</dbReference>
<evidence type="ECO:0000256" key="1">
    <source>
        <dbReference type="ARBA" id="ARBA00008061"/>
    </source>
</evidence>
<dbReference type="CDD" id="cd02857">
    <property type="entry name" value="E_set_CDase_PDE_N"/>
    <property type="match status" value="1"/>
</dbReference>
<gene>
    <name evidence="5" type="ORF">SAMN04488542_112108</name>
</gene>
<dbReference type="InterPro" id="IPR045857">
    <property type="entry name" value="O16G_dom_2"/>
</dbReference>
<dbReference type="InterPro" id="IPR032091">
    <property type="entry name" value="Malt_amylase-like_C"/>
</dbReference>
<dbReference type="InterPro" id="IPR006047">
    <property type="entry name" value="GH13_cat_dom"/>
</dbReference>
<dbReference type="InterPro" id="IPR013780">
    <property type="entry name" value="Glyco_hydro_b"/>
</dbReference>
<dbReference type="InterPro" id="IPR013783">
    <property type="entry name" value="Ig-like_fold"/>
</dbReference>
<dbReference type="Pfam" id="PF01636">
    <property type="entry name" value="APH"/>
    <property type="match status" value="1"/>
</dbReference>
<evidence type="ECO:0000256" key="3">
    <source>
        <dbReference type="ARBA" id="ARBA00023295"/>
    </source>
</evidence>
<name>A0A1G7LYG7_9BACL</name>
<dbReference type="Gene3D" id="3.20.20.80">
    <property type="entry name" value="Glycosidases"/>
    <property type="match status" value="1"/>
</dbReference>
<dbReference type="GO" id="GO:0005975">
    <property type="term" value="P:carbohydrate metabolic process"/>
    <property type="evidence" value="ECO:0007669"/>
    <property type="project" value="InterPro"/>
</dbReference>